<dbReference type="EMBL" id="SMZT01000001">
    <property type="protein sequence ID" value="TDL47277.1"/>
    <property type="molecule type" value="Genomic_DNA"/>
</dbReference>
<evidence type="ECO:0000313" key="1">
    <source>
        <dbReference type="EMBL" id="TDL47277.1"/>
    </source>
</evidence>
<dbReference type="Pfam" id="PF14029">
    <property type="entry name" value="DUF4244"/>
    <property type="match status" value="1"/>
</dbReference>
<reference evidence="1 2" key="1">
    <citation type="submission" date="2019-03" db="EMBL/GenBank/DDBJ databases">
        <title>Genome Sequencing and Assembly of Various Microbes Isolated from Partially Reclaimed Soil and Acid Mine Drainage (AMD) Site.</title>
        <authorList>
            <person name="Steinbock B."/>
            <person name="Bechtold R."/>
            <person name="Sevigny J.L."/>
            <person name="Thomas D."/>
            <person name="Cuthill L.R."/>
            <person name="Aveiro Johannsen E.J."/>
            <person name="Thomas K."/>
            <person name="Ghosh A."/>
        </authorList>
    </citation>
    <scope>NUCLEOTIDE SEQUENCE [LARGE SCALE GENOMIC DNA]</scope>
    <source>
        <strain evidence="1 2">S-A3</strain>
    </source>
</reference>
<dbReference type="AlphaFoldDB" id="A0A2V1M968"/>
<gene>
    <name evidence="1" type="ORF">E2R59_03255</name>
</gene>
<dbReference type="InterPro" id="IPR025338">
    <property type="entry name" value="DUF4244"/>
</dbReference>
<accession>A0A2V1M968</accession>
<sequence>MVVLAAAAFGGVMAAVLSSGQVRELLTAIIEKALGV</sequence>
<name>A0A2V1M968_KOCRO</name>
<comment type="caution">
    <text evidence="1">The sequence shown here is derived from an EMBL/GenBank/DDBJ whole genome shotgun (WGS) entry which is preliminary data.</text>
</comment>
<evidence type="ECO:0000313" key="2">
    <source>
        <dbReference type="Proteomes" id="UP000295163"/>
    </source>
</evidence>
<organism evidence="1 2">
    <name type="scientific">Kocuria rosea</name>
    <name type="common">Deinococcus erythromyxa</name>
    <name type="synonym">Micrococcus rubens</name>
    <dbReference type="NCBI Taxonomy" id="1275"/>
    <lineage>
        <taxon>Bacteria</taxon>
        <taxon>Bacillati</taxon>
        <taxon>Actinomycetota</taxon>
        <taxon>Actinomycetes</taxon>
        <taxon>Micrococcales</taxon>
        <taxon>Micrococcaceae</taxon>
        <taxon>Kocuria</taxon>
    </lineage>
</organism>
<protein>
    <submittedName>
        <fullName evidence="1">DUF4244 domain-containing protein</fullName>
    </submittedName>
</protein>
<proteinExistence type="predicted"/>
<dbReference type="Proteomes" id="UP000295163">
    <property type="component" value="Unassembled WGS sequence"/>
</dbReference>